<dbReference type="InterPro" id="IPR023187">
    <property type="entry name" value="Tscrpt_reg_MarR-type_CS"/>
</dbReference>
<dbReference type="GO" id="GO:0003700">
    <property type="term" value="F:DNA-binding transcription factor activity"/>
    <property type="evidence" value="ECO:0007669"/>
    <property type="project" value="InterPro"/>
</dbReference>
<dbReference type="RefSeq" id="WP_131018915.1">
    <property type="nucleotide sequence ID" value="NZ_SIRE01000048.1"/>
</dbReference>
<keyword evidence="1" id="KW-0805">Transcription regulation</keyword>
<feature type="compositionally biased region" description="Basic and acidic residues" evidence="4">
    <location>
        <begin position="167"/>
        <end position="178"/>
    </location>
</feature>
<evidence type="ECO:0000256" key="2">
    <source>
        <dbReference type="ARBA" id="ARBA00023125"/>
    </source>
</evidence>
<dbReference type="InterPro" id="IPR036390">
    <property type="entry name" value="WH_DNA-bd_sf"/>
</dbReference>
<dbReference type="OrthoDB" id="3254893at2"/>
<organism evidence="6 7">
    <name type="scientific">Paenibacillus thalictri</name>
    <dbReference type="NCBI Taxonomy" id="2527873"/>
    <lineage>
        <taxon>Bacteria</taxon>
        <taxon>Bacillati</taxon>
        <taxon>Bacillota</taxon>
        <taxon>Bacilli</taxon>
        <taxon>Bacillales</taxon>
        <taxon>Paenibacillaceae</taxon>
        <taxon>Paenibacillus</taxon>
    </lineage>
</organism>
<keyword evidence="3" id="KW-0804">Transcription</keyword>
<gene>
    <name evidence="6" type="ORF">EYB31_38445</name>
</gene>
<dbReference type="EMBL" id="SIRE01000048">
    <property type="protein sequence ID" value="TBL68273.1"/>
    <property type="molecule type" value="Genomic_DNA"/>
</dbReference>
<dbReference type="PANTHER" id="PTHR42756:SF1">
    <property type="entry name" value="TRANSCRIPTIONAL REPRESSOR OF EMRAB OPERON"/>
    <property type="match status" value="1"/>
</dbReference>
<dbReference type="GO" id="GO:0003677">
    <property type="term" value="F:DNA binding"/>
    <property type="evidence" value="ECO:0007669"/>
    <property type="project" value="UniProtKB-KW"/>
</dbReference>
<dbReference type="InterPro" id="IPR000835">
    <property type="entry name" value="HTH_MarR-typ"/>
</dbReference>
<evidence type="ECO:0000313" key="7">
    <source>
        <dbReference type="Proteomes" id="UP000293142"/>
    </source>
</evidence>
<keyword evidence="2" id="KW-0238">DNA-binding</keyword>
<dbReference type="PANTHER" id="PTHR42756">
    <property type="entry name" value="TRANSCRIPTIONAL REGULATOR, MARR"/>
    <property type="match status" value="1"/>
</dbReference>
<accession>A0A4V2J2Z0</accession>
<proteinExistence type="predicted"/>
<protein>
    <submittedName>
        <fullName evidence="6">MarR family transcriptional regulator</fullName>
    </submittedName>
</protein>
<dbReference type="InterPro" id="IPR036388">
    <property type="entry name" value="WH-like_DNA-bd_sf"/>
</dbReference>
<reference evidence="6 7" key="1">
    <citation type="submission" date="2019-02" db="EMBL/GenBank/DDBJ databases">
        <title>Paenibacillus sp. nov., isolated from surface-sterilized tissue of Thalictrum simplex L.</title>
        <authorList>
            <person name="Tuo L."/>
        </authorList>
    </citation>
    <scope>NUCLEOTIDE SEQUENCE [LARGE SCALE GENOMIC DNA]</scope>
    <source>
        <strain evidence="6 7">N2SHLJ1</strain>
    </source>
</reference>
<feature type="region of interest" description="Disordered" evidence="4">
    <location>
        <begin position="167"/>
        <end position="232"/>
    </location>
</feature>
<name>A0A4V2J2Z0_9BACL</name>
<feature type="compositionally biased region" description="Basic and acidic residues" evidence="4">
    <location>
        <begin position="195"/>
        <end position="232"/>
    </location>
</feature>
<dbReference type="Proteomes" id="UP000293142">
    <property type="component" value="Unassembled WGS sequence"/>
</dbReference>
<dbReference type="PRINTS" id="PR00598">
    <property type="entry name" value="HTHMARR"/>
</dbReference>
<dbReference type="PROSITE" id="PS01117">
    <property type="entry name" value="HTH_MARR_1"/>
    <property type="match status" value="1"/>
</dbReference>
<evidence type="ECO:0000256" key="3">
    <source>
        <dbReference type="ARBA" id="ARBA00023163"/>
    </source>
</evidence>
<evidence type="ECO:0000256" key="1">
    <source>
        <dbReference type="ARBA" id="ARBA00023015"/>
    </source>
</evidence>
<dbReference type="SMART" id="SM00347">
    <property type="entry name" value="HTH_MARR"/>
    <property type="match status" value="1"/>
</dbReference>
<evidence type="ECO:0000256" key="4">
    <source>
        <dbReference type="SAM" id="MobiDB-lite"/>
    </source>
</evidence>
<evidence type="ECO:0000313" key="6">
    <source>
        <dbReference type="EMBL" id="TBL68273.1"/>
    </source>
</evidence>
<evidence type="ECO:0000259" key="5">
    <source>
        <dbReference type="PROSITE" id="PS50995"/>
    </source>
</evidence>
<dbReference type="Gene3D" id="1.10.10.10">
    <property type="entry name" value="Winged helix-like DNA-binding domain superfamily/Winged helix DNA-binding domain"/>
    <property type="match status" value="1"/>
</dbReference>
<keyword evidence="7" id="KW-1185">Reference proteome</keyword>
<dbReference type="AlphaFoldDB" id="A0A4V2J2Z0"/>
<comment type="caution">
    <text evidence="6">The sequence shown here is derived from an EMBL/GenBank/DDBJ whole genome shotgun (WGS) entry which is preliminary data.</text>
</comment>
<feature type="compositionally biased region" description="Gly residues" evidence="4">
    <location>
        <begin position="181"/>
        <end position="190"/>
    </location>
</feature>
<dbReference type="PROSITE" id="PS50995">
    <property type="entry name" value="HTH_MARR_2"/>
    <property type="match status" value="1"/>
</dbReference>
<feature type="domain" description="HTH marR-type" evidence="5">
    <location>
        <begin position="5"/>
        <end position="141"/>
    </location>
</feature>
<dbReference type="Pfam" id="PF01047">
    <property type="entry name" value="MarR"/>
    <property type="match status" value="1"/>
</dbReference>
<sequence>MSEEKRKLVQQFIHLQQLLHRYQMHHFMSFGPFHNPHRGQGRVLSMLKMKPEMSQKELSYLLDMSKQSLAELLGKLEKNGFIEREPSEEDRRVSNIKLTEKGAEAAGEMNDEQPSGLEQVFDCLNEDELKHLSEYLQRMIQSLEGQFTDEGEGDLRTRMMERFADMQGRRGFGGRDPRSFGWGGFPGFRDGGFQDARHGGHGRGREHDRGPDRRPDHDERPDQRDDGEEKNQ</sequence>
<dbReference type="SUPFAM" id="SSF46785">
    <property type="entry name" value="Winged helix' DNA-binding domain"/>
    <property type="match status" value="1"/>
</dbReference>